<organism evidence="2 3">
    <name type="scientific">Aspergillus tanneri</name>
    <dbReference type="NCBI Taxonomy" id="1220188"/>
    <lineage>
        <taxon>Eukaryota</taxon>
        <taxon>Fungi</taxon>
        <taxon>Dikarya</taxon>
        <taxon>Ascomycota</taxon>
        <taxon>Pezizomycotina</taxon>
        <taxon>Eurotiomycetes</taxon>
        <taxon>Eurotiomycetidae</taxon>
        <taxon>Eurotiales</taxon>
        <taxon>Aspergillaceae</taxon>
        <taxon>Aspergillus</taxon>
        <taxon>Aspergillus subgen. Circumdati</taxon>
    </lineage>
</organism>
<gene>
    <name evidence="2" type="ORF">EYZ11_011298</name>
</gene>
<dbReference type="InterPro" id="IPR050667">
    <property type="entry name" value="PPR-containing_protein"/>
</dbReference>
<dbReference type="Proteomes" id="UP000308092">
    <property type="component" value="Unassembled WGS sequence"/>
</dbReference>
<accession>A0A4S3J3S6</accession>
<dbReference type="EMBL" id="SOSA01000684">
    <property type="protein sequence ID" value="THC89252.1"/>
    <property type="molecule type" value="Genomic_DNA"/>
</dbReference>
<evidence type="ECO:0000313" key="2">
    <source>
        <dbReference type="EMBL" id="THC89252.1"/>
    </source>
</evidence>
<keyword evidence="3" id="KW-1185">Reference proteome</keyword>
<comment type="caution">
    <text evidence="2">The sequence shown here is derived from an EMBL/GenBank/DDBJ whole genome shotgun (WGS) entry which is preliminary data.</text>
</comment>
<feature type="compositionally biased region" description="Basic and acidic residues" evidence="1">
    <location>
        <begin position="10"/>
        <end position="19"/>
    </location>
</feature>
<dbReference type="PANTHER" id="PTHR47939:SF5">
    <property type="entry name" value="PENTACOTRIPEPTIDE-REPEAT REGION OF PRORP DOMAIN-CONTAINING PROTEIN"/>
    <property type="match status" value="1"/>
</dbReference>
<evidence type="ECO:0000313" key="3">
    <source>
        <dbReference type="Proteomes" id="UP000308092"/>
    </source>
</evidence>
<dbReference type="Gene3D" id="1.25.40.10">
    <property type="entry name" value="Tetratricopeptide repeat domain"/>
    <property type="match status" value="2"/>
</dbReference>
<name>A0A4S3J3S6_9EURO</name>
<reference evidence="2 3" key="1">
    <citation type="submission" date="2019-03" db="EMBL/GenBank/DDBJ databases">
        <title>The genome sequence of a newly discovered highly antifungal drug resistant Aspergillus species, Aspergillus tanneri NIH 1004.</title>
        <authorList>
            <person name="Mounaud S."/>
            <person name="Singh I."/>
            <person name="Joardar V."/>
            <person name="Pakala S."/>
            <person name="Pakala S."/>
            <person name="Venepally P."/>
            <person name="Hoover J."/>
            <person name="Nierman W."/>
            <person name="Chung J."/>
            <person name="Losada L."/>
        </authorList>
    </citation>
    <scope>NUCLEOTIDE SEQUENCE [LARGE SCALE GENOMIC DNA]</scope>
    <source>
        <strain evidence="2 3">NIH1004</strain>
    </source>
</reference>
<evidence type="ECO:0000256" key="1">
    <source>
        <dbReference type="SAM" id="MobiDB-lite"/>
    </source>
</evidence>
<dbReference type="VEuPathDB" id="FungiDB:EYZ11_011298"/>
<proteinExistence type="predicted"/>
<sequence>MAGMIGTKARKGDREKDCKAIGSTADTEGSKEISGVTSDGRSKVKELLEVEMSGVEFLAKSRMTNQVARLAPGIKTKTMKNHNHLKAWCCRMNCLSPSSPSLSYLSSFATMQSHLTRRVFRAILNNEPLSSARCRNRLLHTLQNKHWSRRLDLVSPNYVQRRGLFAFNMAPSASPQPTTLSSEAGLQPMRDLMRALTDKSRGPATDVLAKAFQNFFAVRAETPGVITGFQARLLSLTWKHLRAHRDELEPEDWEAVFSTESLENMLFVLSEIQCLPESRLVVQKVARFAYLELCADHGFGFNQISRPAIIAYINIQALYGNPEEARHVVEYFWNRIQKTSPSPWLTVIRGFAMNNDKTQLRRTAEKLNDYGIKFDCTSQEELVKVLIRHDLPEAVKTIFECPLFGCEEPTFAAKEAVVKYAILKSETAWAEPIFRSLSQISITETMGITLLWEAAHGKDASGIADMVRLLAAKTPEAKESLDMSCVNNLLEYANTIGDPRLAEEFAALAAQWGLQANVQTDLLLLESYVQAGDVDGMLRGLKQLRDTKSLALENLPLMNKLITMLCLSEQENTSMDQISSFLDPLFENNVRLESETLAALTRMLLSRHDWEGVSELLRPRLALYDSEERTRVRNALTDFITDQSQDGTDAWEAYELLRLAFPETGVSMRTDIMTSFFNRDRSDLAFLVFGHMRQAEEFSRRPKPDTYAKCFQGIARTQDTQHLETVHNMLKLDVEVDLNTLLLNRLMLAYAACDMPEKSMEVFREILQSEEGPSHKTIGIFFKLCAKHHNGAQEAMRMMEKIKVLGIELDRRLYTAYIEALAAQCEFDLATEALENMHSEIGQLPTRTSIGHLYNAIPYQYWKDEVEKWAKAKYPELWARLETVERTEHEEGLKFDINNNDILV</sequence>
<dbReference type="InterPro" id="IPR011990">
    <property type="entry name" value="TPR-like_helical_dom_sf"/>
</dbReference>
<dbReference type="AlphaFoldDB" id="A0A4S3J3S6"/>
<protein>
    <recommendedName>
        <fullName evidence="4">Pentacotripeptide-repeat region of PRORP domain-containing protein</fullName>
    </recommendedName>
</protein>
<dbReference type="STRING" id="1220188.A0A4S3J3S6"/>
<dbReference type="PANTHER" id="PTHR47939">
    <property type="entry name" value="MEMBRANE-ASSOCIATED SALT-INDUCIBLE PROTEIN-LIKE"/>
    <property type="match status" value="1"/>
</dbReference>
<evidence type="ECO:0008006" key="4">
    <source>
        <dbReference type="Google" id="ProtNLM"/>
    </source>
</evidence>
<feature type="region of interest" description="Disordered" evidence="1">
    <location>
        <begin position="1"/>
        <end position="38"/>
    </location>
</feature>